<feature type="transmembrane region" description="Helical" evidence="5">
    <location>
        <begin position="42"/>
        <end position="61"/>
    </location>
</feature>
<dbReference type="PANTHER" id="PTHR30249">
    <property type="entry name" value="PUTATIVE SEROTONIN TRANSPORTER"/>
    <property type="match status" value="1"/>
</dbReference>
<evidence type="ECO:0000256" key="3">
    <source>
        <dbReference type="ARBA" id="ARBA00022989"/>
    </source>
</evidence>
<feature type="transmembrane region" description="Helical" evidence="5">
    <location>
        <begin position="100"/>
        <end position="122"/>
    </location>
</feature>
<dbReference type="GO" id="GO:0016787">
    <property type="term" value="F:hydrolase activity"/>
    <property type="evidence" value="ECO:0007669"/>
    <property type="project" value="UniProtKB-KW"/>
</dbReference>
<keyword evidence="4 5" id="KW-0472">Membrane</keyword>
<dbReference type="RefSeq" id="WP_027704438.1">
    <property type="nucleotide sequence ID" value="NZ_AP018933.1"/>
</dbReference>
<evidence type="ECO:0000256" key="2">
    <source>
        <dbReference type="ARBA" id="ARBA00022692"/>
    </source>
</evidence>
<name>A0A348HBA8_9GAMM</name>
<dbReference type="AlphaFoldDB" id="A0A348HBA8"/>
<reference evidence="6 7" key="1">
    <citation type="submission" date="2018-09" db="EMBL/GenBank/DDBJ databases">
        <title>Zymobacter palmae IAM14233 (=T109) whole genome analysis.</title>
        <authorList>
            <person name="Yanase H."/>
        </authorList>
    </citation>
    <scope>NUCLEOTIDE SEQUENCE [LARGE SCALE GENOMIC DNA]</scope>
    <source>
        <strain evidence="6 7">IAM14233</strain>
    </source>
</reference>
<keyword evidence="3 5" id="KW-1133">Transmembrane helix</keyword>
<feature type="transmembrane region" description="Helical" evidence="5">
    <location>
        <begin position="190"/>
        <end position="213"/>
    </location>
</feature>
<keyword evidence="7" id="KW-1185">Reference proteome</keyword>
<protein>
    <submittedName>
        <fullName evidence="6">Putative effector of mureinhydrolase</fullName>
    </submittedName>
</protein>
<feature type="transmembrane region" description="Helical" evidence="5">
    <location>
        <begin position="73"/>
        <end position="93"/>
    </location>
</feature>
<proteinExistence type="predicted"/>
<dbReference type="EMBL" id="AP018933">
    <property type="protein sequence ID" value="BBG28910.1"/>
    <property type="molecule type" value="Genomic_DNA"/>
</dbReference>
<dbReference type="STRING" id="1123510.GCA_000620025_00199"/>
<evidence type="ECO:0000256" key="5">
    <source>
        <dbReference type="SAM" id="Phobius"/>
    </source>
</evidence>
<feature type="transmembrane region" description="Helical" evidence="5">
    <location>
        <begin position="158"/>
        <end position="178"/>
    </location>
</feature>
<evidence type="ECO:0000256" key="1">
    <source>
        <dbReference type="ARBA" id="ARBA00004141"/>
    </source>
</evidence>
<feature type="transmembrane region" description="Helical" evidence="5">
    <location>
        <begin position="15"/>
        <end position="33"/>
    </location>
</feature>
<keyword evidence="2 5" id="KW-0812">Transmembrane</keyword>
<dbReference type="Proteomes" id="UP000267342">
    <property type="component" value="Chromosome"/>
</dbReference>
<dbReference type="KEGG" id="zpl:ZBT109_0110"/>
<dbReference type="InterPro" id="IPR007300">
    <property type="entry name" value="CidB/LrgB"/>
</dbReference>
<dbReference type="GO" id="GO:0016020">
    <property type="term" value="C:membrane"/>
    <property type="evidence" value="ECO:0007669"/>
    <property type="project" value="UniProtKB-SubCell"/>
</dbReference>
<accession>A0A348HBA8</accession>
<evidence type="ECO:0000313" key="6">
    <source>
        <dbReference type="EMBL" id="BBG28910.1"/>
    </source>
</evidence>
<keyword evidence="6" id="KW-0378">Hydrolase</keyword>
<feature type="transmembrane region" description="Helical" evidence="5">
    <location>
        <begin position="219"/>
        <end position="239"/>
    </location>
</feature>
<sequence>MNDLMTKIWVFSESAPKFSILFTIIVFALSFELSRRVRFMRFVHPAILTIAAIIVLLKVTGTPYQSYFEGAQFIHLLLGPATVVLAVPLFDNLDRIRAMLVPLLSSCVFGVVMAIVFTMVIARVTGSPSEVSISLAPKSVTTPIAMQIADKLHGLPSLTAAMVLVTGVVGCLTAPLVFKVLGIHDHTVKGFTLGMTAHGFGTAHSFATISALAGAFSGLAMGVAGLATAAIAPLIVPLLA</sequence>
<evidence type="ECO:0000313" key="7">
    <source>
        <dbReference type="Proteomes" id="UP000267342"/>
    </source>
</evidence>
<comment type="subcellular location">
    <subcellularLocation>
        <location evidence="1">Membrane</location>
        <topology evidence="1">Multi-pass membrane protein</topology>
    </subcellularLocation>
</comment>
<dbReference type="PANTHER" id="PTHR30249:SF0">
    <property type="entry name" value="PLASTIDAL GLYCOLATE_GLYCERATE TRANSLOCATOR 1, CHLOROPLASTIC"/>
    <property type="match status" value="1"/>
</dbReference>
<dbReference type="Pfam" id="PF04172">
    <property type="entry name" value="LrgB"/>
    <property type="match status" value="1"/>
</dbReference>
<gene>
    <name evidence="6" type="ORF">ZBT109_0110</name>
</gene>
<evidence type="ECO:0000256" key="4">
    <source>
        <dbReference type="ARBA" id="ARBA00023136"/>
    </source>
</evidence>
<organism evidence="6 7">
    <name type="scientific">Zymobacter palmae</name>
    <dbReference type="NCBI Taxonomy" id="33074"/>
    <lineage>
        <taxon>Bacteria</taxon>
        <taxon>Pseudomonadati</taxon>
        <taxon>Pseudomonadota</taxon>
        <taxon>Gammaproteobacteria</taxon>
        <taxon>Oceanospirillales</taxon>
        <taxon>Halomonadaceae</taxon>
        <taxon>Zymobacter group</taxon>
        <taxon>Zymobacter</taxon>
    </lineage>
</organism>